<dbReference type="InterPro" id="IPR012944">
    <property type="entry name" value="SusD_RagB_dom"/>
</dbReference>
<feature type="domain" description="SusD-like N-terminal" evidence="8">
    <location>
        <begin position="99"/>
        <end position="238"/>
    </location>
</feature>
<dbReference type="Pfam" id="PF07980">
    <property type="entry name" value="SusD_RagB"/>
    <property type="match status" value="1"/>
</dbReference>
<evidence type="ECO:0000256" key="6">
    <source>
        <dbReference type="SAM" id="SignalP"/>
    </source>
</evidence>
<feature type="signal peptide" evidence="6">
    <location>
        <begin position="1"/>
        <end position="21"/>
    </location>
</feature>
<dbReference type="Gene3D" id="1.25.40.390">
    <property type="match status" value="1"/>
</dbReference>
<dbReference type="RefSeq" id="WP_338613116.1">
    <property type="nucleotide sequence ID" value="NZ_AP029022.1"/>
</dbReference>
<dbReference type="InterPro" id="IPR011990">
    <property type="entry name" value="TPR-like_helical_dom_sf"/>
</dbReference>
<protein>
    <submittedName>
        <fullName evidence="9">RagB/SusD family nutrient uptake outer membrane protein</fullName>
    </submittedName>
</protein>
<evidence type="ECO:0000256" key="1">
    <source>
        <dbReference type="ARBA" id="ARBA00004442"/>
    </source>
</evidence>
<feature type="chain" id="PRO_5046139237" evidence="6">
    <location>
        <begin position="22"/>
        <end position="498"/>
    </location>
</feature>
<sequence length="498" mass="55295">MKKYICSFIIMAGLLTLSSCKGDFLETVPTDSVGDVSAIATSENLMAIVNGMHRDLYVRQNSNQGQNGQAGIMIMMDALGEDLVFPSTGNGWYITTVRWQDQINENGANDFYPYQFYYALIRNANTVINLGQNATGDVATKNKAIAEAYAYRAFCHYMLVQLYGIRYASGSNNNQPGVPIRTTLETAPKARNTVEEVYAQVNSDLDKSIELLTTYTGRVAKSHFDINVVRGLKARVALTQGNYQIAADNAKLARAGYSLMSNATYLSGFNTLTNSEWMWGSLIVADQTDYFGNYGAYMSRNYNSTNIRTAPKAINKLLFQKFPASDVRTKNFDPTGQHTALALPSSYSKFAYTSQKFLAVSTSDSRCDVPLMRAAEMYLIEAEALARIPGKETDSRIVFNQFMLNRNPSYVASSNTGTAYINEILDSRRIELWGEGFRFLDLKRLNLPLDRGTSATSNHPATVVNNVYNVPAGDKRWQYLIPKSEIDASNGLVVQNPL</sequence>
<evidence type="ECO:0000313" key="9">
    <source>
        <dbReference type="EMBL" id="BEV05555.1"/>
    </source>
</evidence>
<dbReference type="Pfam" id="PF14322">
    <property type="entry name" value="SusD-like_3"/>
    <property type="match status" value="1"/>
</dbReference>
<dbReference type="SUPFAM" id="SSF48452">
    <property type="entry name" value="TPR-like"/>
    <property type="match status" value="1"/>
</dbReference>
<name>A0ABM8K950_9FLAO</name>
<comment type="similarity">
    <text evidence="2">Belongs to the SusD family.</text>
</comment>
<keyword evidence="3 6" id="KW-0732">Signal</keyword>
<keyword evidence="4" id="KW-0472">Membrane</keyword>
<evidence type="ECO:0000256" key="5">
    <source>
        <dbReference type="ARBA" id="ARBA00023237"/>
    </source>
</evidence>
<gene>
    <name evidence="9" type="ORF">CRDW_29290</name>
</gene>
<dbReference type="EMBL" id="AP029022">
    <property type="protein sequence ID" value="BEV05555.1"/>
    <property type="molecule type" value="Genomic_DNA"/>
</dbReference>
<keyword evidence="10" id="KW-1185">Reference proteome</keyword>
<evidence type="ECO:0000256" key="4">
    <source>
        <dbReference type="ARBA" id="ARBA00023136"/>
    </source>
</evidence>
<dbReference type="InterPro" id="IPR033985">
    <property type="entry name" value="SusD-like_N"/>
</dbReference>
<dbReference type="PROSITE" id="PS51257">
    <property type="entry name" value="PROKAR_LIPOPROTEIN"/>
    <property type="match status" value="1"/>
</dbReference>
<feature type="domain" description="RagB/SusD" evidence="7">
    <location>
        <begin position="327"/>
        <end position="497"/>
    </location>
</feature>
<reference evidence="9 10" key="1">
    <citation type="journal article" date="2020" name="Microbes Environ.">
        <title>Synthetic bacterial community of duckweed: a simple and stable system to study plant-microbe interactions.</title>
        <authorList>
            <person name="Ishizawa H."/>
            <person name="Tada M."/>
            <person name="Kuroda M."/>
            <person name="Inoue D."/>
            <person name="Futamata H."/>
            <person name="Ike M."/>
        </authorList>
    </citation>
    <scope>NUCLEOTIDE SEQUENCE [LARGE SCALE GENOMIC DNA]</scope>
    <source>
        <strain evidence="9 10">DW100</strain>
    </source>
</reference>
<evidence type="ECO:0000256" key="3">
    <source>
        <dbReference type="ARBA" id="ARBA00022729"/>
    </source>
</evidence>
<dbReference type="Proteomes" id="UP001380186">
    <property type="component" value="Chromosome"/>
</dbReference>
<evidence type="ECO:0000259" key="7">
    <source>
        <dbReference type="Pfam" id="PF07980"/>
    </source>
</evidence>
<keyword evidence="5" id="KW-0998">Cell outer membrane</keyword>
<evidence type="ECO:0000313" key="10">
    <source>
        <dbReference type="Proteomes" id="UP001380186"/>
    </source>
</evidence>
<organism evidence="9 10">
    <name type="scientific">Chryseobacterium gambrini</name>
    <dbReference type="NCBI Taxonomy" id="373672"/>
    <lineage>
        <taxon>Bacteria</taxon>
        <taxon>Pseudomonadati</taxon>
        <taxon>Bacteroidota</taxon>
        <taxon>Flavobacteriia</taxon>
        <taxon>Flavobacteriales</taxon>
        <taxon>Weeksellaceae</taxon>
        <taxon>Chryseobacterium group</taxon>
        <taxon>Chryseobacterium</taxon>
    </lineage>
</organism>
<proteinExistence type="inferred from homology"/>
<comment type="subcellular location">
    <subcellularLocation>
        <location evidence="1">Cell outer membrane</location>
    </subcellularLocation>
</comment>
<accession>A0ABM8K950</accession>
<evidence type="ECO:0000256" key="2">
    <source>
        <dbReference type="ARBA" id="ARBA00006275"/>
    </source>
</evidence>
<evidence type="ECO:0000259" key="8">
    <source>
        <dbReference type="Pfam" id="PF14322"/>
    </source>
</evidence>